<dbReference type="Proteomes" id="UP000011761">
    <property type="component" value="Unassembled WGS sequence"/>
</dbReference>
<protein>
    <submittedName>
        <fullName evidence="2">Uncharacterized protein</fullName>
    </submittedName>
</protein>
<dbReference type="EMBL" id="KB445550">
    <property type="protein sequence ID" value="EMD00808.1"/>
    <property type="molecule type" value="Genomic_DNA"/>
</dbReference>
<evidence type="ECO:0000313" key="3">
    <source>
        <dbReference type="Proteomes" id="UP000011761"/>
    </source>
</evidence>
<dbReference type="RefSeq" id="XP_007671992.1">
    <property type="nucleotide sequence ID" value="XM_007673802.1"/>
</dbReference>
<organism evidence="2 3">
    <name type="scientific">Baudoinia panamericana (strain UAMH 10762)</name>
    <name type="common">Angels' share fungus</name>
    <name type="synonym">Baudoinia compniacensis (strain UAMH 10762)</name>
    <dbReference type="NCBI Taxonomy" id="717646"/>
    <lineage>
        <taxon>Eukaryota</taxon>
        <taxon>Fungi</taxon>
        <taxon>Dikarya</taxon>
        <taxon>Ascomycota</taxon>
        <taxon>Pezizomycotina</taxon>
        <taxon>Dothideomycetes</taxon>
        <taxon>Dothideomycetidae</taxon>
        <taxon>Mycosphaerellales</taxon>
        <taxon>Teratosphaeriaceae</taxon>
        <taxon>Baudoinia</taxon>
    </lineage>
</organism>
<keyword evidence="3" id="KW-1185">Reference proteome</keyword>
<dbReference type="AlphaFoldDB" id="M2M188"/>
<accession>M2M188</accession>
<evidence type="ECO:0000313" key="2">
    <source>
        <dbReference type="EMBL" id="EMD00808.1"/>
    </source>
</evidence>
<feature type="region of interest" description="Disordered" evidence="1">
    <location>
        <begin position="64"/>
        <end position="99"/>
    </location>
</feature>
<feature type="region of interest" description="Disordered" evidence="1">
    <location>
        <begin position="1"/>
        <end position="50"/>
    </location>
</feature>
<name>M2M188_BAUPA</name>
<sequence length="200" mass="20999">MTSAPDLARGFVQFSLHGEAQAPPAQSHQIGDAHSAGDNETYSSTTPASSEDIACALSELSFDTDSTGGASVQPALDELPPLEYDDDRSEGDAASAITDNESIVSFGTADEGGNIPLQQVVAANRPQPLHEHNLVLRNLLAEAAADQDGALLEHHPLARMLISKDDAWSTPNAQFGEGRAAHSAHLTVLVSDVGRLYPHA</sequence>
<dbReference type="GeneID" id="19109698"/>
<dbReference type="HOGENOM" id="CLU_1366014_0_0_1"/>
<feature type="compositionally biased region" description="Polar residues" evidence="1">
    <location>
        <begin position="38"/>
        <end position="49"/>
    </location>
</feature>
<evidence type="ECO:0000256" key="1">
    <source>
        <dbReference type="SAM" id="MobiDB-lite"/>
    </source>
</evidence>
<gene>
    <name evidence="2" type="ORF">BAUCODRAFT_20832</name>
</gene>
<reference evidence="2 3" key="1">
    <citation type="journal article" date="2012" name="PLoS Pathog.">
        <title>Diverse lifestyles and strategies of plant pathogenesis encoded in the genomes of eighteen Dothideomycetes fungi.</title>
        <authorList>
            <person name="Ohm R.A."/>
            <person name="Feau N."/>
            <person name="Henrissat B."/>
            <person name="Schoch C.L."/>
            <person name="Horwitz B.A."/>
            <person name="Barry K.W."/>
            <person name="Condon B.J."/>
            <person name="Copeland A.C."/>
            <person name="Dhillon B."/>
            <person name="Glaser F."/>
            <person name="Hesse C.N."/>
            <person name="Kosti I."/>
            <person name="LaButti K."/>
            <person name="Lindquist E.A."/>
            <person name="Lucas S."/>
            <person name="Salamov A.A."/>
            <person name="Bradshaw R.E."/>
            <person name="Ciuffetti L."/>
            <person name="Hamelin R.C."/>
            <person name="Kema G.H.J."/>
            <person name="Lawrence C."/>
            <person name="Scott J.A."/>
            <person name="Spatafora J.W."/>
            <person name="Turgeon B.G."/>
            <person name="de Wit P.J.G.M."/>
            <person name="Zhong S."/>
            <person name="Goodwin S.B."/>
            <person name="Grigoriev I.V."/>
        </authorList>
    </citation>
    <scope>NUCLEOTIDE SEQUENCE [LARGE SCALE GENOMIC DNA]</scope>
    <source>
        <strain evidence="2 3">UAMH 10762</strain>
    </source>
</reference>
<dbReference type="KEGG" id="bcom:BAUCODRAFT_20832"/>
<proteinExistence type="predicted"/>